<organism evidence="4 5">
    <name type="scientific">Hasllibacter halocynthiae</name>
    <dbReference type="NCBI Taxonomy" id="595589"/>
    <lineage>
        <taxon>Bacteria</taxon>
        <taxon>Pseudomonadati</taxon>
        <taxon>Pseudomonadota</taxon>
        <taxon>Alphaproteobacteria</taxon>
        <taxon>Rhodobacterales</taxon>
        <taxon>Roseobacteraceae</taxon>
        <taxon>Hasllibacter</taxon>
    </lineage>
</organism>
<dbReference type="GO" id="GO:0016757">
    <property type="term" value="F:glycosyltransferase activity"/>
    <property type="evidence" value="ECO:0007669"/>
    <property type="project" value="TreeGrafter"/>
</dbReference>
<dbReference type="GO" id="GO:0016020">
    <property type="term" value="C:membrane"/>
    <property type="evidence" value="ECO:0007669"/>
    <property type="project" value="UniProtKB-SubCell"/>
</dbReference>
<keyword evidence="3" id="KW-1133">Transmembrane helix</keyword>
<dbReference type="RefSeq" id="WP_281260000.1">
    <property type="nucleotide sequence ID" value="NZ_PVTT01000001.1"/>
</dbReference>
<dbReference type="GO" id="GO:0005737">
    <property type="term" value="C:cytoplasm"/>
    <property type="evidence" value="ECO:0007669"/>
    <property type="project" value="TreeGrafter"/>
</dbReference>
<keyword evidence="5" id="KW-1185">Reference proteome</keyword>
<evidence type="ECO:0000256" key="1">
    <source>
        <dbReference type="ARBA" id="ARBA00004167"/>
    </source>
</evidence>
<dbReference type="Proteomes" id="UP000238801">
    <property type="component" value="Unassembled WGS sequence"/>
</dbReference>
<reference evidence="4 5" key="1">
    <citation type="submission" date="2018-03" db="EMBL/GenBank/DDBJ databases">
        <title>Genomic Encyclopedia of Archaeal and Bacterial Type Strains, Phase II (KMG-II): from individual species to whole genera.</title>
        <authorList>
            <person name="Goeker M."/>
        </authorList>
    </citation>
    <scope>NUCLEOTIDE SEQUENCE [LARGE SCALE GENOMIC DNA]</scope>
    <source>
        <strain evidence="4 5">DSM 29318</strain>
    </source>
</reference>
<comment type="caution">
    <text evidence="4">The sequence shown here is derived from an EMBL/GenBank/DDBJ whole genome shotgun (WGS) entry which is preliminary data.</text>
</comment>
<dbReference type="PANTHER" id="PTHR21461:SF69">
    <property type="entry name" value="GLYCOSYLTRANSFERASE FAMILY 92 PROTEIN"/>
    <property type="match status" value="1"/>
</dbReference>
<accession>A0A2T0X8R2</accession>
<evidence type="ECO:0000313" key="5">
    <source>
        <dbReference type="Proteomes" id="UP000238801"/>
    </source>
</evidence>
<protein>
    <submittedName>
        <fullName evidence="4">Glycosyl transferase family 2</fullName>
    </submittedName>
</protein>
<gene>
    <name evidence="4" type="ORF">BCF33_0925</name>
</gene>
<proteinExistence type="predicted"/>
<dbReference type="PANTHER" id="PTHR21461">
    <property type="entry name" value="GLYCOSYLTRANSFERASE FAMILY 92 PROTEIN"/>
    <property type="match status" value="1"/>
</dbReference>
<evidence type="ECO:0000256" key="2">
    <source>
        <dbReference type="ARBA" id="ARBA00022692"/>
    </source>
</evidence>
<dbReference type="EMBL" id="PVTT01000001">
    <property type="protein sequence ID" value="PRY95307.1"/>
    <property type="molecule type" value="Genomic_DNA"/>
</dbReference>
<dbReference type="AlphaFoldDB" id="A0A2T0X8R2"/>
<name>A0A2T0X8R2_9RHOB</name>
<evidence type="ECO:0000313" key="4">
    <source>
        <dbReference type="EMBL" id="PRY95307.1"/>
    </source>
</evidence>
<comment type="subcellular location">
    <subcellularLocation>
        <location evidence="1">Membrane</location>
        <topology evidence="1">Single-pass membrane protein</topology>
    </subcellularLocation>
</comment>
<keyword evidence="4" id="KW-0808">Transferase</keyword>
<dbReference type="Pfam" id="PF13704">
    <property type="entry name" value="Glyco_tranf_2_4"/>
    <property type="match status" value="1"/>
</dbReference>
<keyword evidence="3" id="KW-0472">Membrane</keyword>
<keyword evidence="2" id="KW-0812">Transmembrane</keyword>
<sequence>MREVVLHVGLPGTHPGRVQEALAQARGRMARGGAVFPLAPGRRNHVRLWLASTSPGAPDALRAARGLADPAAQEALRLKLAEELARECAEAGRVVLSCPELAWLVDPEERERLAALVRPLGRVTVLAHVAPVGAMLARVTEDQARQGRLAPLGAEVALAGHARDRWWDAAWAALPPRDAGAGLFPELEGPAPWLDVAGLRRAWEETFGKGSVRLRPFDMGRWQNAMPDVLGEDFGLGHVPARAPDWAPPAPASARSVARWIEVNGALAKWCAAKGAPPPQPRTRAAILDDAAVDGPPLDPAAFGAVAEAAGGGTGPSGAPGARAFEAPETGLGFRASARLLAARARLEADARAQGGTGDEATRIELTPGGARLLPALARRELPGLLAGRFAPHDDLAPRGEGDVPPPYPAAARGGDGRPFVIVGCMKNEAPYVVEWVAHHRAAGFDGFLIYTNGCTDGTDAILDRLQAMGVVEHRSNDDWRGNSPQQYALNRAMREPAIRDAEWIAHLDVDEFVNVRGGDGTIQWFLGQCPEETTNVAMTWRLFGHGGVRRLSGRPVIEEFEWAAPKYLPKPHTAWGFKTMTRNLGLYGKLSCHRPNKPVAPGRAVWVNGAGKRMPERYAERGWRSDLQSIGYDLLQLNHYALRSAESFLVKRQRGRALHVDRSIGLNYWVRMDWSDVRDRTIQASLPRMKAGMAELLADPDLARLHAAGLDWHREKAEELKGIPEFRELWDRALEIDVAPAERVAWALALDMES</sequence>
<evidence type="ECO:0000256" key="3">
    <source>
        <dbReference type="ARBA" id="ARBA00022989"/>
    </source>
</evidence>